<reference evidence="2" key="2">
    <citation type="submission" date="2014-07" db="EMBL/GenBank/DDBJ databases">
        <authorList>
            <person name="Hull J."/>
        </authorList>
    </citation>
    <scope>NUCLEOTIDE SEQUENCE</scope>
</reference>
<dbReference type="AlphaFoldDB" id="A0A0A9Y4A7"/>
<gene>
    <name evidence="2" type="primary">PPAP2A_0</name>
    <name evidence="2" type="ORF">CM83_64412</name>
</gene>
<evidence type="ECO:0000256" key="1">
    <source>
        <dbReference type="SAM" id="SignalP"/>
    </source>
</evidence>
<accession>A0A0A9Y4A7</accession>
<reference evidence="2" key="1">
    <citation type="journal article" date="2014" name="PLoS ONE">
        <title>Transcriptome-Based Identification of ABC Transporters in the Western Tarnished Plant Bug Lygus hesperus.</title>
        <authorList>
            <person name="Hull J.J."/>
            <person name="Chaney K."/>
            <person name="Geib S.M."/>
            <person name="Fabrick J.A."/>
            <person name="Brent C.S."/>
            <person name="Walsh D."/>
            <person name="Lavine L.C."/>
        </authorList>
    </citation>
    <scope>NUCLEOTIDE SEQUENCE</scope>
</reference>
<evidence type="ECO:0000313" key="3">
    <source>
        <dbReference type="EMBL" id="JAG64806.1"/>
    </source>
</evidence>
<feature type="signal peptide" evidence="1">
    <location>
        <begin position="1"/>
        <end position="18"/>
    </location>
</feature>
<keyword evidence="1" id="KW-0732">Signal</keyword>
<proteinExistence type="predicted"/>
<dbReference type="EMBL" id="GBRD01001015">
    <property type="protein sequence ID" value="JAG64806.1"/>
    <property type="molecule type" value="Transcribed_RNA"/>
</dbReference>
<name>A0A0A9Y4A7_LYGHE</name>
<feature type="chain" id="PRO_5015033934" evidence="1">
    <location>
        <begin position="19"/>
        <end position="112"/>
    </location>
</feature>
<dbReference type="EMBL" id="GBHO01017143">
    <property type="protein sequence ID" value="JAG26461.1"/>
    <property type="molecule type" value="Transcribed_RNA"/>
</dbReference>
<sequence>MCTHIIFVILSIAIVASSAYSNSMKTVKGVVDTSNHILGKADEKFLKGQVSAQDLTDTALYVVGKLRSVADNIKSKHNGKITKSAKKAFKPAERALKTINKHLEAAYRNHYF</sequence>
<dbReference type="GO" id="GO:0016787">
    <property type="term" value="F:hydrolase activity"/>
    <property type="evidence" value="ECO:0007669"/>
    <property type="project" value="UniProtKB-KW"/>
</dbReference>
<reference evidence="3" key="3">
    <citation type="submission" date="2014-09" db="EMBL/GenBank/DDBJ databases">
        <authorList>
            <person name="Magalhaes I.L.F."/>
            <person name="Oliveira U."/>
            <person name="Santos F.R."/>
            <person name="Vidigal T.H.D.A."/>
            <person name="Brescovit A.D."/>
            <person name="Santos A.J."/>
        </authorList>
    </citation>
    <scope>NUCLEOTIDE SEQUENCE</scope>
</reference>
<organism evidence="2">
    <name type="scientific">Lygus hesperus</name>
    <name type="common">Western plant bug</name>
    <dbReference type="NCBI Taxonomy" id="30085"/>
    <lineage>
        <taxon>Eukaryota</taxon>
        <taxon>Metazoa</taxon>
        <taxon>Ecdysozoa</taxon>
        <taxon>Arthropoda</taxon>
        <taxon>Hexapoda</taxon>
        <taxon>Insecta</taxon>
        <taxon>Pterygota</taxon>
        <taxon>Neoptera</taxon>
        <taxon>Paraneoptera</taxon>
        <taxon>Hemiptera</taxon>
        <taxon>Heteroptera</taxon>
        <taxon>Panheteroptera</taxon>
        <taxon>Cimicomorpha</taxon>
        <taxon>Miridae</taxon>
        <taxon>Mirini</taxon>
        <taxon>Lygus</taxon>
    </lineage>
</organism>
<keyword evidence="2" id="KW-0378">Hydrolase</keyword>
<evidence type="ECO:0000313" key="2">
    <source>
        <dbReference type="EMBL" id="JAG26461.1"/>
    </source>
</evidence>
<protein>
    <submittedName>
        <fullName evidence="2">Lipid phosphate phosphohydrolase 1</fullName>
    </submittedName>
</protein>